<evidence type="ECO:0000313" key="5">
    <source>
        <dbReference type="EMBL" id="GIP19137.1"/>
    </source>
</evidence>
<dbReference type="RefSeq" id="WP_213519792.1">
    <property type="nucleotide sequence ID" value="NZ_BOSE01000012.1"/>
</dbReference>
<dbReference type="PANTHER" id="PTHR33204">
    <property type="entry name" value="TRANSCRIPTIONAL REGULATOR, MARR FAMILY"/>
    <property type="match status" value="1"/>
</dbReference>
<dbReference type="Proteomes" id="UP000683139">
    <property type="component" value="Unassembled WGS sequence"/>
</dbReference>
<dbReference type="GO" id="GO:0003677">
    <property type="term" value="F:DNA binding"/>
    <property type="evidence" value="ECO:0007669"/>
    <property type="project" value="UniProtKB-KW"/>
</dbReference>
<evidence type="ECO:0000313" key="6">
    <source>
        <dbReference type="Proteomes" id="UP000683139"/>
    </source>
</evidence>
<dbReference type="Gene3D" id="1.10.10.10">
    <property type="entry name" value="Winged helix-like DNA-binding domain superfamily/Winged helix DNA-binding domain"/>
    <property type="match status" value="1"/>
</dbReference>
<dbReference type="SUPFAM" id="SSF46785">
    <property type="entry name" value="Winged helix' DNA-binding domain"/>
    <property type="match status" value="1"/>
</dbReference>
<organism evidence="5 6">
    <name type="scientific">Paenibacillus montaniterrae</name>
    <dbReference type="NCBI Taxonomy" id="429341"/>
    <lineage>
        <taxon>Bacteria</taxon>
        <taxon>Bacillati</taxon>
        <taxon>Bacillota</taxon>
        <taxon>Bacilli</taxon>
        <taxon>Bacillales</taxon>
        <taxon>Paenibacillaceae</taxon>
        <taxon>Paenibacillus</taxon>
    </lineage>
</organism>
<accession>A0A919YTZ2</accession>
<dbReference type="InterPro" id="IPR002577">
    <property type="entry name" value="HTH_HxlR"/>
</dbReference>
<evidence type="ECO:0000256" key="3">
    <source>
        <dbReference type="ARBA" id="ARBA00023163"/>
    </source>
</evidence>
<comment type="caution">
    <text evidence="5">The sequence shown here is derived from an EMBL/GenBank/DDBJ whole genome shotgun (WGS) entry which is preliminary data.</text>
</comment>
<dbReference type="Pfam" id="PF01638">
    <property type="entry name" value="HxlR"/>
    <property type="match status" value="1"/>
</dbReference>
<dbReference type="PROSITE" id="PS51118">
    <property type="entry name" value="HTH_HXLR"/>
    <property type="match status" value="1"/>
</dbReference>
<dbReference type="PANTHER" id="PTHR33204:SF38">
    <property type="entry name" value="HTH-TYPE TRANSCRIPTIONAL ACTIVATOR HXLR"/>
    <property type="match status" value="1"/>
</dbReference>
<dbReference type="InterPro" id="IPR036390">
    <property type="entry name" value="WH_DNA-bd_sf"/>
</dbReference>
<feature type="domain" description="HTH hxlR-type" evidence="4">
    <location>
        <begin position="19"/>
        <end position="118"/>
    </location>
</feature>
<protein>
    <submittedName>
        <fullName evidence="5">Transcriptional regulator</fullName>
    </submittedName>
</protein>
<keyword evidence="2" id="KW-0238">DNA-binding</keyword>
<keyword evidence="6" id="KW-1185">Reference proteome</keyword>
<evidence type="ECO:0000256" key="1">
    <source>
        <dbReference type="ARBA" id="ARBA00023015"/>
    </source>
</evidence>
<gene>
    <name evidence="5" type="ORF">J40TS1_47790</name>
</gene>
<keyword evidence="3" id="KW-0804">Transcription</keyword>
<keyword evidence="1" id="KW-0805">Transcription regulation</keyword>
<name>A0A919YTZ2_9BACL</name>
<dbReference type="InterPro" id="IPR036388">
    <property type="entry name" value="WH-like_DNA-bd_sf"/>
</dbReference>
<evidence type="ECO:0000259" key="4">
    <source>
        <dbReference type="PROSITE" id="PS51118"/>
    </source>
</evidence>
<dbReference type="EMBL" id="BOSE01000012">
    <property type="protein sequence ID" value="GIP19137.1"/>
    <property type="molecule type" value="Genomic_DNA"/>
</dbReference>
<sequence>MADLREEILNKLKNGDFNCEKELTLSIIGGKWKLIILWHLGKEGPQRFSELQRLLPKITHKMLTSQLKELTDDGIIHREVYPEVPPKVEYSMTELGLTLMPILELMYDWGKKRIEDIKKQ</sequence>
<reference evidence="5" key="1">
    <citation type="submission" date="2021-03" db="EMBL/GenBank/DDBJ databases">
        <title>Antimicrobial resistance genes in bacteria isolated from Japanese honey, and their potential for conferring macrolide and lincosamide resistance in the American foulbrood pathogen Paenibacillus larvae.</title>
        <authorList>
            <person name="Okamoto M."/>
            <person name="Kumagai M."/>
            <person name="Kanamori H."/>
            <person name="Takamatsu D."/>
        </authorList>
    </citation>
    <scope>NUCLEOTIDE SEQUENCE</scope>
    <source>
        <strain evidence="5">J40TS1</strain>
    </source>
</reference>
<proteinExistence type="predicted"/>
<dbReference type="AlphaFoldDB" id="A0A919YTZ2"/>
<evidence type="ECO:0000256" key="2">
    <source>
        <dbReference type="ARBA" id="ARBA00023125"/>
    </source>
</evidence>